<dbReference type="InterPro" id="IPR014292">
    <property type="entry name" value="Acyl_transf_WS/DGAT"/>
</dbReference>
<keyword evidence="6" id="KW-0808">Transferase</keyword>
<dbReference type="Proteomes" id="UP001064933">
    <property type="component" value="Chromosome"/>
</dbReference>
<evidence type="ECO:0000256" key="6">
    <source>
        <dbReference type="ARBA" id="ARBA00022679"/>
    </source>
</evidence>
<evidence type="ECO:0000313" key="14">
    <source>
        <dbReference type="Proteomes" id="UP001064933"/>
    </source>
</evidence>
<dbReference type="InterPro" id="IPR004255">
    <property type="entry name" value="O-acyltransferase_WSD1_N"/>
</dbReference>
<dbReference type="Pfam" id="PF06974">
    <property type="entry name" value="WS_DGAT_C"/>
    <property type="match status" value="1"/>
</dbReference>
<dbReference type="EC" id="2.3.1.20" evidence="4"/>
<keyword evidence="8" id="KW-0443">Lipid metabolism</keyword>
<keyword evidence="14" id="KW-1185">Reference proteome</keyword>
<comment type="pathway">
    <text evidence="2">Lipid metabolism.</text>
</comment>
<dbReference type="SUPFAM" id="SSF52777">
    <property type="entry name" value="CoA-dependent acyltransferases"/>
    <property type="match status" value="1"/>
</dbReference>
<organism evidence="13 14">
    <name type="scientific">Roseateles amylovorans</name>
    <dbReference type="NCBI Taxonomy" id="2978473"/>
    <lineage>
        <taxon>Bacteria</taxon>
        <taxon>Pseudomonadati</taxon>
        <taxon>Pseudomonadota</taxon>
        <taxon>Betaproteobacteria</taxon>
        <taxon>Burkholderiales</taxon>
        <taxon>Sphaerotilaceae</taxon>
        <taxon>Roseateles</taxon>
    </lineage>
</organism>
<evidence type="ECO:0000259" key="11">
    <source>
        <dbReference type="Pfam" id="PF03007"/>
    </source>
</evidence>
<keyword evidence="5" id="KW-0444">Lipid biosynthesis</keyword>
<evidence type="ECO:0000256" key="4">
    <source>
        <dbReference type="ARBA" id="ARBA00013244"/>
    </source>
</evidence>
<dbReference type="InterPro" id="IPR045034">
    <property type="entry name" value="O-acyltransferase_WSD1-like"/>
</dbReference>
<protein>
    <recommendedName>
        <fullName evidence="4">diacylglycerol O-acyltransferase</fullName>
        <ecNumber evidence="4">2.3.1.20</ecNumber>
    </recommendedName>
</protein>
<accession>A0ABY6B723</accession>
<evidence type="ECO:0000313" key="13">
    <source>
        <dbReference type="EMBL" id="UXH80982.1"/>
    </source>
</evidence>
<keyword evidence="9" id="KW-0012">Acyltransferase</keyword>
<reference evidence="13" key="1">
    <citation type="submission" date="2022-10" db="EMBL/GenBank/DDBJ databases">
        <title>Characterization and whole genome sequencing of a new Roseateles species, isolated from fresh water.</title>
        <authorList>
            <person name="Guliayeva D.Y."/>
            <person name="Akhremchuk A.E."/>
            <person name="Sikolenko M.A."/>
            <person name="Valentovich L.N."/>
            <person name="Sidarenka A.V."/>
        </authorList>
    </citation>
    <scope>NUCLEOTIDE SEQUENCE</scope>
    <source>
        <strain evidence="13">BIM B-1768</strain>
    </source>
</reference>
<name>A0ABY6B723_9BURK</name>
<evidence type="ECO:0000256" key="8">
    <source>
        <dbReference type="ARBA" id="ARBA00023098"/>
    </source>
</evidence>
<gene>
    <name evidence="13" type="ORF">N4261_21265</name>
</gene>
<feature type="domain" description="O-acyltransferase WSD1 C-terminal" evidence="12">
    <location>
        <begin position="314"/>
        <end position="454"/>
    </location>
</feature>
<dbReference type="InterPro" id="IPR023213">
    <property type="entry name" value="CAT-like_dom_sf"/>
</dbReference>
<evidence type="ECO:0000259" key="12">
    <source>
        <dbReference type="Pfam" id="PF06974"/>
    </source>
</evidence>
<dbReference type="Gene3D" id="3.30.559.10">
    <property type="entry name" value="Chloramphenicol acetyltransferase-like domain"/>
    <property type="match status" value="1"/>
</dbReference>
<comment type="pathway">
    <text evidence="1">Glycerolipid metabolism; triacylglycerol biosynthesis.</text>
</comment>
<sequence>MATVDTAWLRLDTASSRMTIVGVWLLRPGIQLQTLRARVSERLLRYGRFRQRVEEDGQGALWVEDPAFDLDRHVVPETLKRRRGQTGDAALQARVAELAADPLDRARPLWQFHLVEQHDGGSALIARLHHCIADGMALIAVMLSITDDGPPPPAATGAPGGFGSLGVDGDPEGLADAMLKPISDWTIKAIRESGATHAAGPEGLGTGVDAGELLGTQVANDLAALAFVEDDSPTRLKGRPGSFKRVAWGQGLPLDSVKAVSKSLGVSLNDVLLSCVAGAIGAYLRAKGDDTHGQEIRAMVPVNLRPLSQAGQLGNRFGVVPVVLPIGIANPVRRLYAVHARMREVKGSLQPVLAFGLMAAAGMLRPEHQSMLNDYSRKATAVMTNVPGPATPLRFCGSTVERVMFWVPQSGDIGMGVSLLTYAGQVQFGLMTDAGLCPDPSLIIQAFEPEFQKLLTLALMLPWEVPG</sequence>
<evidence type="ECO:0000256" key="3">
    <source>
        <dbReference type="ARBA" id="ARBA00009587"/>
    </source>
</evidence>
<keyword evidence="7" id="KW-0319">Glycerol metabolism</keyword>
<evidence type="ECO:0000256" key="10">
    <source>
        <dbReference type="ARBA" id="ARBA00048109"/>
    </source>
</evidence>
<dbReference type="EMBL" id="CP104562">
    <property type="protein sequence ID" value="UXH80982.1"/>
    <property type="molecule type" value="Genomic_DNA"/>
</dbReference>
<dbReference type="PANTHER" id="PTHR31650">
    <property type="entry name" value="O-ACYLTRANSFERASE (WSD1-LIKE) FAMILY PROTEIN"/>
    <property type="match status" value="1"/>
</dbReference>
<dbReference type="Pfam" id="PF03007">
    <property type="entry name" value="WS_DGAT_cat"/>
    <property type="match status" value="1"/>
</dbReference>
<evidence type="ECO:0000256" key="2">
    <source>
        <dbReference type="ARBA" id="ARBA00005189"/>
    </source>
</evidence>
<dbReference type="InterPro" id="IPR009721">
    <property type="entry name" value="O-acyltransferase_WSD1_C"/>
</dbReference>
<dbReference type="NCBIfam" id="TIGR02946">
    <property type="entry name" value="acyl_WS_DGAT"/>
    <property type="match status" value="1"/>
</dbReference>
<proteinExistence type="inferred from homology"/>
<evidence type="ECO:0000256" key="5">
    <source>
        <dbReference type="ARBA" id="ARBA00022516"/>
    </source>
</evidence>
<feature type="domain" description="O-acyltransferase WSD1-like N-terminal" evidence="11">
    <location>
        <begin position="1"/>
        <end position="271"/>
    </location>
</feature>
<evidence type="ECO:0000256" key="1">
    <source>
        <dbReference type="ARBA" id="ARBA00004771"/>
    </source>
</evidence>
<evidence type="ECO:0000256" key="7">
    <source>
        <dbReference type="ARBA" id="ARBA00022798"/>
    </source>
</evidence>
<comment type="similarity">
    <text evidence="3">Belongs to the long-chain O-acyltransferase family.</text>
</comment>
<comment type="catalytic activity">
    <reaction evidence="10">
        <text>an acyl-CoA + a 1,2-diacyl-sn-glycerol = a triacyl-sn-glycerol + CoA</text>
        <dbReference type="Rhea" id="RHEA:10868"/>
        <dbReference type="ChEBI" id="CHEBI:17815"/>
        <dbReference type="ChEBI" id="CHEBI:57287"/>
        <dbReference type="ChEBI" id="CHEBI:58342"/>
        <dbReference type="ChEBI" id="CHEBI:64615"/>
        <dbReference type="EC" id="2.3.1.20"/>
    </reaction>
</comment>
<dbReference type="PANTHER" id="PTHR31650:SF1">
    <property type="entry name" value="WAX ESTER SYNTHASE_DIACYLGLYCEROL ACYLTRANSFERASE 4-RELATED"/>
    <property type="match status" value="1"/>
</dbReference>
<evidence type="ECO:0000256" key="9">
    <source>
        <dbReference type="ARBA" id="ARBA00023315"/>
    </source>
</evidence>